<dbReference type="STRING" id="1396826.PHA8399_04033"/>
<dbReference type="Proteomes" id="UP000051326">
    <property type="component" value="Unassembled WGS sequence"/>
</dbReference>
<dbReference type="AlphaFoldDB" id="A0A0P1HDT7"/>
<evidence type="ECO:0008006" key="3">
    <source>
        <dbReference type="Google" id="ProtNLM"/>
    </source>
</evidence>
<evidence type="ECO:0000313" key="1">
    <source>
        <dbReference type="EMBL" id="CUI01884.1"/>
    </source>
</evidence>
<organism evidence="1 2">
    <name type="scientific">Leisingera aquaemixtae</name>
    <dbReference type="NCBI Taxonomy" id="1396826"/>
    <lineage>
        <taxon>Bacteria</taxon>
        <taxon>Pseudomonadati</taxon>
        <taxon>Pseudomonadota</taxon>
        <taxon>Alphaproteobacteria</taxon>
        <taxon>Rhodobacterales</taxon>
        <taxon>Roseobacteraceae</taxon>
        <taxon>Leisingera</taxon>
    </lineage>
</organism>
<dbReference type="EMBL" id="CYSR01000037">
    <property type="protein sequence ID" value="CUI01884.1"/>
    <property type="molecule type" value="Genomic_DNA"/>
</dbReference>
<proteinExistence type="predicted"/>
<gene>
    <name evidence="1" type="ORF">PHA8399_04033</name>
</gene>
<protein>
    <recommendedName>
        <fullName evidence="3">N-acetyltransferase domain-containing protein</fullName>
    </recommendedName>
</protein>
<sequence>MKMDNATPEEAAEWAAIIPNVDEGVEPKLFEKQDLLSAFDGEVTITVRKALNLTGCLLGEITRLCDAQTAAHPGKLNRIDPEALMMADGIFAFATRANLVVAVAYAERCLEAGQTALHVSHVVSDGSRRGIGLPMIAALFLGEANSTGKEAHGAAEVRILPNGTVNSSCKTFARLGFWADEYFTHPVTLRNPQKAIAGSAEPNGDPLKYLRLEGKADEVADRSRLALENWSVEFGQAQAADE</sequence>
<reference evidence="1 2" key="1">
    <citation type="submission" date="2015-09" db="EMBL/GenBank/DDBJ databases">
        <authorList>
            <consortium name="Swine Surveillance"/>
        </authorList>
    </citation>
    <scope>NUCLEOTIDE SEQUENCE [LARGE SCALE GENOMIC DNA]</scope>
    <source>
        <strain evidence="1 2">CECT 8399</strain>
    </source>
</reference>
<name>A0A0P1HDT7_9RHOB</name>
<accession>A0A0P1HDT7</accession>
<dbReference type="RefSeq" id="WP_058287873.1">
    <property type="nucleotide sequence ID" value="NZ_CYSR01000037.1"/>
</dbReference>
<evidence type="ECO:0000313" key="2">
    <source>
        <dbReference type="Proteomes" id="UP000051326"/>
    </source>
</evidence>